<evidence type="ECO:0000256" key="2">
    <source>
        <dbReference type="ARBA" id="ARBA00022679"/>
    </source>
</evidence>
<keyword evidence="5 6" id="KW-0067">ATP-binding</keyword>
<evidence type="ECO:0000256" key="1">
    <source>
        <dbReference type="ARBA" id="ARBA00022527"/>
    </source>
</evidence>
<dbReference type="SMART" id="SM00220">
    <property type="entry name" value="S_TKc"/>
    <property type="match status" value="1"/>
</dbReference>
<evidence type="ECO:0000313" key="9">
    <source>
        <dbReference type="EMBL" id="KAK7579927.1"/>
    </source>
</evidence>
<evidence type="ECO:0000313" key="10">
    <source>
        <dbReference type="Proteomes" id="UP001367676"/>
    </source>
</evidence>
<feature type="domain" description="Protein kinase" evidence="8">
    <location>
        <begin position="33"/>
        <end position="284"/>
    </location>
</feature>
<dbReference type="FunFam" id="3.30.200.20:FF:000315">
    <property type="entry name" value="Calcium-dependent protein kinase 3"/>
    <property type="match status" value="1"/>
</dbReference>
<dbReference type="PROSITE" id="PS00107">
    <property type="entry name" value="PROTEIN_KINASE_ATP"/>
    <property type="match status" value="1"/>
</dbReference>
<protein>
    <recommendedName>
        <fullName evidence="8">Protein kinase domain-containing protein</fullName>
    </recommendedName>
</protein>
<keyword evidence="3 6" id="KW-0547">Nucleotide-binding</keyword>
<feature type="region of interest" description="Disordered" evidence="7">
    <location>
        <begin position="365"/>
        <end position="422"/>
    </location>
</feature>
<dbReference type="GO" id="GO:0005737">
    <property type="term" value="C:cytoplasm"/>
    <property type="evidence" value="ECO:0007669"/>
    <property type="project" value="TreeGrafter"/>
</dbReference>
<dbReference type="InterPro" id="IPR000719">
    <property type="entry name" value="Prot_kinase_dom"/>
</dbReference>
<dbReference type="PANTHER" id="PTHR24346:SF93">
    <property type="entry name" value="NUAK FAMILY SNF1-LIKE KINASE 1"/>
    <property type="match status" value="1"/>
</dbReference>
<feature type="binding site" evidence="6">
    <location>
        <position position="66"/>
    </location>
    <ligand>
        <name>ATP</name>
        <dbReference type="ChEBI" id="CHEBI:30616"/>
    </ligand>
</feature>
<accession>A0AAN9Y0K0</accession>
<sequence>MVVSDEIHNIMGGIESAGDVRLHNHRRKLKQRFDIVKKLGQGTYGRVQLGINKETGQEVAIKTIRKCKIETDADLIRIRREIQIMSSVRHPNIIHIYEVFENREKMVLVMEYAAGGELYDYLSERKVLTEEEARRIFRQIASAVYYCHKHNICHRDLKLENILLDEAGNAKIADFGLSNVFSYSSLLSTFCGSPLYASPEIVKGTPYVGPEVDCWSLGVLLYTLVYGAMPFDGSNFKRLVKQISQGDYFEPKCPSPASPLISEMLNVNPAHRANVKSICSHPWINETYSDLCLDVAEDLARQTPVRLDLLLSLTAPAVNSEKIVVGADQAAESEDLATKVEKPIRSQSLGSIPPSSDVQNVAQLKLADTKEPTADEKKSKPKSKERSHSKTRKKERSHSRSRKSGSHEGGSDAAKASKTKDKIVAVENDVIKGAGIVNSGTQVIVKPADGPEIQIELAAVPSTVPVKIESKAKKEDQEYEGKPVAPAESKIAEKSNAEERPSVQASCKKTSSPSINVEKARREFERGSSVASDGSSPRKKTATPSPTTPREEPFPLASTIALNKLVESAFRDEPEFDFKATPSSSAGRVGGAEDRVAPRLMSSTSAETKLNDETPVPKKTSRAEIHLVTPKLKPDSYKTEVEHFVNKPAVSHKTEIVIPVSAPLPPKPLSKIDNQSKEHIIPIKLEDELPRRVTSPSPSWSASRPSIARTSSSSLSRQSTVDSDSGSNISIAGEPIRKSPREMIIPIAIEGGGYVTPRADTLSRKSSLHDDEDEDKNGNRYFTLRSTKRRQPQQSSSGQLDAADSLSSDEDDNFQQLTAENLFSTLLSRMRDLTQRLNHDEMRRSSGFPRTLFSQHGSFFDNFPSRRLCETRSFGRSDNSPWRRSVISNSPSQRAASIFVYLSQFSAGCLNIRLDVSIFGWMSHFSAGCLIFRLDVSFFGWMSQFSAGCLNIRLDVSFFSWMSHFSTGCLNIRLDVSFFD</sequence>
<keyword evidence="10" id="KW-1185">Reference proteome</keyword>
<dbReference type="PANTHER" id="PTHR24346">
    <property type="entry name" value="MAP/MICROTUBULE AFFINITY-REGULATING KINASE"/>
    <property type="match status" value="1"/>
</dbReference>
<name>A0AAN9Y0K0_9HEMI</name>
<dbReference type="FunFam" id="1.10.510.10:FF:000389">
    <property type="entry name" value="Uncharacterized protein, isoform E"/>
    <property type="match status" value="1"/>
</dbReference>
<dbReference type="PROSITE" id="PS50011">
    <property type="entry name" value="PROTEIN_KINASE_DOM"/>
    <property type="match status" value="1"/>
</dbReference>
<dbReference type="InterPro" id="IPR011009">
    <property type="entry name" value="Kinase-like_dom_sf"/>
</dbReference>
<evidence type="ECO:0000259" key="8">
    <source>
        <dbReference type="PROSITE" id="PS50011"/>
    </source>
</evidence>
<dbReference type="Pfam" id="PF00069">
    <property type="entry name" value="Pkinase"/>
    <property type="match status" value="1"/>
</dbReference>
<gene>
    <name evidence="9" type="ORF">V9T40_000556</name>
</gene>
<dbReference type="GO" id="GO:0035556">
    <property type="term" value="P:intracellular signal transduction"/>
    <property type="evidence" value="ECO:0007669"/>
    <property type="project" value="TreeGrafter"/>
</dbReference>
<organism evidence="9 10">
    <name type="scientific">Parthenolecanium corni</name>
    <dbReference type="NCBI Taxonomy" id="536013"/>
    <lineage>
        <taxon>Eukaryota</taxon>
        <taxon>Metazoa</taxon>
        <taxon>Ecdysozoa</taxon>
        <taxon>Arthropoda</taxon>
        <taxon>Hexapoda</taxon>
        <taxon>Insecta</taxon>
        <taxon>Pterygota</taxon>
        <taxon>Neoptera</taxon>
        <taxon>Paraneoptera</taxon>
        <taxon>Hemiptera</taxon>
        <taxon>Sternorrhyncha</taxon>
        <taxon>Coccoidea</taxon>
        <taxon>Coccidae</taxon>
        <taxon>Parthenolecanium</taxon>
    </lineage>
</organism>
<evidence type="ECO:0000256" key="7">
    <source>
        <dbReference type="SAM" id="MobiDB-lite"/>
    </source>
</evidence>
<feature type="region of interest" description="Disordered" evidence="7">
    <location>
        <begin position="471"/>
        <end position="555"/>
    </location>
</feature>
<dbReference type="GO" id="GO:0000226">
    <property type="term" value="P:microtubule cytoskeleton organization"/>
    <property type="evidence" value="ECO:0007669"/>
    <property type="project" value="TreeGrafter"/>
</dbReference>
<proteinExistence type="predicted"/>
<dbReference type="InterPro" id="IPR008271">
    <property type="entry name" value="Ser/Thr_kinase_AS"/>
</dbReference>
<feature type="compositionally biased region" description="Basic and acidic residues" evidence="7">
    <location>
        <begin position="367"/>
        <end position="388"/>
    </location>
</feature>
<feature type="compositionally biased region" description="Low complexity" evidence="7">
    <location>
        <begin position="695"/>
        <end position="725"/>
    </location>
</feature>
<evidence type="ECO:0000256" key="6">
    <source>
        <dbReference type="PROSITE-ProRule" id="PRU10141"/>
    </source>
</evidence>
<dbReference type="SUPFAM" id="SSF56112">
    <property type="entry name" value="Protein kinase-like (PK-like)"/>
    <property type="match status" value="1"/>
</dbReference>
<dbReference type="AlphaFoldDB" id="A0AAN9Y0K0"/>
<evidence type="ECO:0000256" key="3">
    <source>
        <dbReference type="ARBA" id="ARBA00022741"/>
    </source>
</evidence>
<keyword evidence="2" id="KW-0808">Transferase</keyword>
<feature type="compositionally biased region" description="Basic and acidic residues" evidence="7">
    <location>
        <begin position="609"/>
        <end position="620"/>
    </location>
</feature>
<dbReference type="CDD" id="cd14073">
    <property type="entry name" value="STKc_NUAK"/>
    <property type="match status" value="1"/>
</dbReference>
<feature type="region of interest" description="Disordered" evidence="7">
    <location>
        <begin position="687"/>
        <end position="735"/>
    </location>
</feature>
<dbReference type="GO" id="GO:0050321">
    <property type="term" value="F:tau-protein kinase activity"/>
    <property type="evidence" value="ECO:0007669"/>
    <property type="project" value="TreeGrafter"/>
</dbReference>
<feature type="region of interest" description="Disordered" evidence="7">
    <location>
        <begin position="763"/>
        <end position="811"/>
    </location>
</feature>
<evidence type="ECO:0000256" key="4">
    <source>
        <dbReference type="ARBA" id="ARBA00022777"/>
    </source>
</evidence>
<reference evidence="9 10" key="1">
    <citation type="submission" date="2024-03" db="EMBL/GenBank/DDBJ databases">
        <title>Adaptation during the transition from Ophiocordyceps entomopathogen to insect associate is accompanied by gene loss and intensified selection.</title>
        <authorList>
            <person name="Ward C.M."/>
            <person name="Onetto C.A."/>
            <person name="Borneman A.R."/>
        </authorList>
    </citation>
    <scope>NUCLEOTIDE SEQUENCE [LARGE SCALE GENOMIC DNA]</scope>
    <source>
        <strain evidence="9">AWRI1</strain>
        <tissue evidence="9">Single Adult Female</tissue>
    </source>
</reference>
<evidence type="ECO:0000256" key="5">
    <source>
        <dbReference type="ARBA" id="ARBA00022840"/>
    </source>
</evidence>
<comment type="caution">
    <text evidence="9">The sequence shown here is derived from an EMBL/GenBank/DDBJ whole genome shotgun (WGS) entry which is preliminary data.</text>
</comment>
<keyword evidence="4" id="KW-0418">Kinase</keyword>
<dbReference type="Gene3D" id="1.10.510.10">
    <property type="entry name" value="Transferase(Phosphotransferase) domain 1"/>
    <property type="match status" value="1"/>
</dbReference>
<dbReference type="PROSITE" id="PS00108">
    <property type="entry name" value="PROTEIN_KINASE_ST"/>
    <property type="match status" value="1"/>
</dbReference>
<keyword evidence="1" id="KW-0723">Serine/threonine-protein kinase</keyword>
<dbReference type="EMBL" id="JBBCAQ010000034">
    <property type="protein sequence ID" value="KAK7579927.1"/>
    <property type="molecule type" value="Genomic_DNA"/>
</dbReference>
<feature type="compositionally biased region" description="Low complexity" evidence="7">
    <location>
        <begin position="793"/>
        <end position="806"/>
    </location>
</feature>
<dbReference type="Proteomes" id="UP001367676">
    <property type="component" value="Unassembled WGS sequence"/>
</dbReference>
<dbReference type="GO" id="GO:0005524">
    <property type="term" value="F:ATP binding"/>
    <property type="evidence" value="ECO:0007669"/>
    <property type="project" value="UniProtKB-UniRule"/>
</dbReference>
<feature type="region of interest" description="Disordered" evidence="7">
    <location>
        <begin position="577"/>
        <end position="620"/>
    </location>
</feature>
<feature type="compositionally biased region" description="Basic residues" evidence="7">
    <location>
        <begin position="389"/>
        <end position="404"/>
    </location>
</feature>
<dbReference type="InterPro" id="IPR017441">
    <property type="entry name" value="Protein_kinase_ATP_BS"/>
</dbReference>
<feature type="compositionally biased region" description="Polar residues" evidence="7">
    <location>
        <begin position="503"/>
        <end position="515"/>
    </location>
</feature>
<feature type="compositionally biased region" description="Basic and acidic residues" evidence="7">
    <location>
        <begin position="490"/>
        <end position="501"/>
    </location>
</feature>
<feature type="compositionally biased region" description="Basic and acidic residues" evidence="7">
    <location>
        <begin position="471"/>
        <end position="481"/>
    </location>
</feature>